<dbReference type="Gene3D" id="3.30.530.20">
    <property type="match status" value="1"/>
</dbReference>
<name>A0A375GBL7_9BURK</name>
<comment type="similarity">
    <text evidence="1">Belongs to the AHA1 family.</text>
</comment>
<keyword evidence="9" id="KW-1185">Reference proteome</keyword>
<evidence type="ECO:0000313" key="9">
    <source>
        <dbReference type="Proteomes" id="UP000623307"/>
    </source>
</evidence>
<dbReference type="Proteomes" id="UP000325743">
    <property type="component" value="Chromosome 1"/>
</dbReference>
<evidence type="ECO:0000256" key="1">
    <source>
        <dbReference type="ARBA" id="ARBA00006817"/>
    </source>
</evidence>
<reference evidence="4 9" key="4">
    <citation type="submission" date="2021-02" db="EMBL/GenBank/DDBJ databases">
        <title>Complete Genome Sequence of Cupriavidus oxalaticus Strain Ox1, a Soil Oxalate-Degrading Species.</title>
        <authorList>
            <person name="Palmieri F."/>
            <person name="Udriet P."/>
            <person name="Deuasquier M."/>
            <person name="Beaudoing E."/>
            <person name="Johnson S.L."/>
            <person name="Davenport K.W."/>
            <person name="Chain P.S."/>
            <person name="Bindschedler S."/>
            <person name="Junier P."/>
        </authorList>
    </citation>
    <scope>NUCLEOTIDE SEQUENCE [LARGE SCALE GENOMIC DNA]</scope>
    <source>
        <strain evidence="4 9">Ox1</strain>
    </source>
</reference>
<dbReference type="RefSeq" id="WP_063240743.1">
    <property type="nucleotide sequence ID" value="NZ_CP032518.1"/>
</dbReference>
<reference evidence="3 8" key="3">
    <citation type="submission" date="2018-09" db="EMBL/GenBank/DDBJ databases">
        <title>Complete genome sequence of Cupriavidus oxalaticus T2, a bacterium capable of phenol tolerance and degradation.</title>
        <authorList>
            <person name="Yan J."/>
        </authorList>
    </citation>
    <scope>NUCLEOTIDE SEQUENCE [LARGE SCALE GENOMIC DNA]</scope>
    <source>
        <strain evidence="3 8">T2</strain>
    </source>
</reference>
<evidence type="ECO:0000313" key="3">
    <source>
        <dbReference type="EMBL" id="QEZ44800.1"/>
    </source>
</evidence>
<dbReference type="Proteomes" id="UP000256862">
    <property type="component" value="Plasmid CO2235_mp"/>
</dbReference>
<dbReference type="InterPro" id="IPR013538">
    <property type="entry name" value="ASHA1/2-like_C"/>
</dbReference>
<proteinExistence type="inferred from homology"/>
<reference evidence="6" key="2">
    <citation type="submission" date="2018-01" db="EMBL/GenBank/DDBJ databases">
        <authorList>
            <person name="Clerissi C."/>
        </authorList>
    </citation>
    <scope>NUCLEOTIDE SEQUENCE</scope>
    <source>
        <strain evidence="6">Cupriavidus oxalaticus LMG 2235</strain>
    </source>
</reference>
<dbReference type="SUPFAM" id="SSF55961">
    <property type="entry name" value="Bet v1-like"/>
    <property type="match status" value="1"/>
</dbReference>
<evidence type="ECO:0000313" key="5">
    <source>
        <dbReference type="EMBL" id="SPC07539.1"/>
    </source>
</evidence>
<dbReference type="EMBL" id="CP069811">
    <property type="protein sequence ID" value="QRQ92089.1"/>
    <property type="molecule type" value="Genomic_DNA"/>
</dbReference>
<evidence type="ECO:0000313" key="8">
    <source>
        <dbReference type="Proteomes" id="UP000325743"/>
    </source>
</evidence>
<gene>
    <name evidence="6" type="ORF">CO2235_MP130043</name>
    <name evidence="5" type="ORF">CO2235_U760023</name>
    <name evidence="3" type="ORF">D2917_11570</name>
    <name evidence="4" type="ORF">JTE92_03995</name>
</gene>
<dbReference type="InterPro" id="IPR023393">
    <property type="entry name" value="START-like_dom_sf"/>
</dbReference>
<dbReference type="AlphaFoldDB" id="A0A375GBL7"/>
<sequence length="166" mass="18587">MPNGNNASPNTSPDATQDLVISRLLKAPRAKVWRAWSDPELLRQWWCPKPWTTEVRAFDMRPGGAFHTFMQGPDGGTSDNPGCFLEVVPMERIVSTSALVAGYRPAKPWLSMTAVITMADEGDGTRYTARVMHPDEATRKQHEELGFHEGWNTCITQLEEFAAQLK</sequence>
<dbReference type="EMBL" id="CP032518">
    <property type="protein sequence ID" value="QEZ44800.1"/>
    <property type="molecule type" value="Genomic_DNA"/>
</dbReference>
<dbReference type="EMBL" id="OGUS01000136">
    <property type="protein sequence ID" value="SPC19308.1"/>
    <property type="molecule type" value="Genomic_DNA"/>
</dbReference>
<dbReference type="OrthoDB" id="9805228at2"/>
<organism evidence="6">
    <name type="scientific">Cupriavidus oxalaticus</name>
    <dbReference type="NCBI Taxonomy" id="96344"/>
    <lineage>
        <taxon>Bacteria</taxon>
        <taxon>Pseudomonadati</taxon>
        <taxon>Pseudomonadota</taxon>
        <taxon>Betaproteobacteria</taxon>
        <taxon>Burkholderiales</taxon>
        <taxon>Burkholderiaceae</taxon>
        <taxon>Cupriavidus</taxon>
    </lineage>
</organism>
<dbReference type="EMBL" id="OGUS01000083">
    <property type="protein sequence ID" value="SPC07539.1"/>
    <property type="molecule type" value="Genomic_DNA"/>
</dbReference>
<accession>A0A375GBL7</accession>
<dbReference type="Pfam" id="PF08327">
    <property type="entry name" value="AHSA1"/>
    <property type="match status" value="1"/>
</dbReference>
<protein>
    <submittedName>
        <fullName evidence="6">Activator of HSP90 ATPase</fullName>
    </submittedName>
    <submittedName>
        <fullName evidence="3">Polyketide cyclase</fullName>
    </submittedName>
    <submittedName>
        <fullName evidence="4">SRPBCC family protein</fullName>
    </submittedName>
</protein>
<evidence type="ECO:0000313" key="4">
    <source>
        <dbReference type="EMBL" id="QRQ92089.1"/>
    </source>
</evidence>
<evidence type="ECO:0000313" key="6">
    <source>
        <dbReference type="EMBL" id="SPC19308.1"/>
    </source>
</evidence>
<dbReference type="Proteomes" id="UP000623307">
    <property type="component" value="Chromosome 1"/>
</dbReference>
<dbReference type="CDD" id="cd08896">
    <property type="entry name" value="SRPBCC_CalC_Aha1-like_3"/>
    <property type="match status" value="1"/>
</dbReference>
<evidence type="ECO:0000259" key="2">
    <source>
        <dbReference type="Pfam" id="PF08327"/>
    </source>
</evidence>
<feature type="domain" description="Activator of Hsp90 ATPase homologue 1/2-like C-terminal" evidence="2">
    <location>
        <begin position="26"/>
        <end position="161"/>
    </location>
</feature>
<evidence type="ECO:0000313" key="7">
    <source>
        <dbReference type="Proteomes" id="UP000256862"/>
    </source>
</evidence>
<dbReference type="GeneID" id="303488664"/>
<reference evidence="7" key="1">
    <citation type="submission" date="2018-01" db="EMBL/GenBank/DDBJ databases">
        <authorList>
            <person name="Gaut B.S."/>
            <person name="Morton B.R."/>
            <person name="Clegg M.T."/>
            <person name="Duvall M.R."/>
        </authorList>
    </citation>
    <scope>NUCLEOTIDE SEQUENCE [LARGE SCALE GENOMIC DNA]</scope>
</reference>